<reference evidence="1" key="1">
    <citation type="journal article" date="2022" name="bioRxiv">
        <title>Sequencing and chromosome-scale assembly of the giantPleurodeles waltlgenome.</title>
        <authorList>
            <person name="Brown T."/>
            <person name="Elewa A."/>
            <person name="Iarovenko S."/>
            <person name="Subramanian E."/>
            <person name="Araus A.J."/>
            <person name="Petzold A."/>
            <person name="Susuki M."/>
            <person name="Suzuki K.-i.T."/>
            <person name="Hayashi T."/>
            <person name="Toyoda A."/>
            <person name="Oliveira C."/>
            <person name="Osipova E."/>
            <person name="Leigh N.D."/>
            <person name="Simon A."/>
            <person name="Yun M.H."/>
        </authorList>
    </citation>
    <scope>NUCLEOTIDE SEQUENCE</scope>
    <source>
        <strain evidence="1">20211129_DDA</strain>
        <tissue evidence="1">Liver</tissue>
    </source>
</reference>
<protein>
    <submittedName>
        <fullName evidence="1">Uncharacterized protein</fullName>
    </submittedName>
</protein>
<dbReference type="AlphaFoldDB" id="A0AAV7KUM7"/>
<comment type="caution">
    <text evidence="1">The sequence shown here is derived from an EMBL/GenBank/DDBJ whole genome shotgun (WGS) entry which is preliminary data.</text>
</comment>
<evidence type="ECO:0000313" key="1">
    <source>
        <dbReference type="EMBL" id="KAJ1083196.1"/>
    </source>
</evidence>
<accession>A0AAV7KUM7</accession>
<proteinExistence type="predicted"/>
<sequence length="84" mass="8575">MDCFGACRLRKSASSGGRWPVVSDGPGGPPLDGGLPSELGAARGAADRNLWRCCAGVACWGSYAQPGLTQALAASSDDWRPAPL</sequence>
<keyword evidence="2" id="KW-1185">Reference proteome</keyword>
<dbReference type="Proteomes" id="UP001066276">
    <property type="component" value="Chromosome 12"/>
</dbReference>
<evidence type="ECO:0000313" key="2">
    <source>
        <dbReference type="Proteomes" id="UP001066276"/>
    </source>
</evidence>
<organism evidence="1 2">
    <name type="scientific">Pleurodeles waltl</name>
    <name type="common">Iberian ribbed newt</name>
    <dbReference type="NCBI Taxonomy" id="8319"/>
    <lineage>
        <taxon>Eukaryota</taxon>
        <taxon>Metazoa</taxon>
        <taxon>Chordata</taxon>
        <taxon>Craniata</taxon>
        <taxon>Vertebrata</taxon>
        <taxon>Euteleostomi</taxon>
        <taxon>Amphibia</taxon>
        <taxon>Batrachia</taxon>
        <taxon>Caudata</taxon>
        <taxon>Salamandroidea</taxon>
        <taxon>Salamandridae</taxon>
        <taxon>Pleurodelinae</taxon>
        <taxon>Pleurodeles</taxon>
    </lineage>
</organism>
<gene>
    <name evidence="1" type="ORF">NDU88_003356</name>
</gene>
<name>A0AAV7KUM7_PLEWA</name>
<dbReference type="EMBL" id="JANPWB010000016">
    <property type="protein sequence ID" value="KAJ1083196.1"/>
    <property type="molecule type" value="Genomic_DNA"/>
</dbReference>